<keyword evidence="2" id="KW-1185">Reference proteome</keyword>
<dbReference type="EMBL" id="CM051400">
    <property type="protein sequence ID" value="KAJ4715628.1"/>
    <property type="molecule type" value="Genomic_DNA"/>
</dbReference>
<name>A0ACC1XXD4_MELAZ</name>
<proteinExistence type="predicted"/>
<accession>A0ACC1XXD4</accession>
<evidence type="ECO:0000313" key="2">
    <source>
        <dbReference type="Proteomes" id="UP001164539"/>
    </source>
</evidence>
<dbReference type="Proteomes" id="UP001164539">
    <property type="component" value="Chromosome 7"/>
</dbReference>
<organism evidence="1 2">
    <name type="scientific">Melia azedarach</name>
    <name type="common">Chinaberry tree</name>
    <dbReference type="NCBI Taxonomy" id="155640"/>
    <lineage>
        <taxon>Eukaryota</taxon>
        <taxon>Viridiplantae</taxon>
        <taxon>Streptophyta</taxon>
        <taxon>Embryophyta</taxon>
        <taxon>Tracheophyta</taxon>
        <taxon>Spermatophyta</taxon>
        <taxon>Magnoliopsida</taxon>
        <taxon>eudicotyledons</taxon>
        <taxon>Gunneridae</taxon>
        <taxon>Pentapetalae</taxon>
        <taxon>rosids</taxon>
        <taxon>malvids</taxon>
        <taxon>Sapindales</taxon>
        <taxon>Meliaceae</taxon>
        <taxon>Melia</taxon>
    </lineage>
</organism>
<sequence length="170" mass="19747">MKKTFYYNFLPSKAEEQAAIARGKPYEVTRTLIEIRDYGNPPPPQFDPKHPWHIRKSITANEVFNGKLLLSHNDVFDHIFRYWTMDLCNYVIRGNQFCVAIADYTDEETPKRFQSENIFVQGNYDTYVLGWADVVRSRLLQPGDEIGLFWDVGSATFGFKLLNRGNPTKS</sequence>
<reference evidence="1 2" key="1">
    <citation type="journal article" date="2023" name="Science">
        <title>Complex scaffold remodeling in plant triterpene biosynthesis.</title>
        <authorList>
            <person name="De La Pena R."/>
            <person name="Hodgson H."/>
            <person name="Liu J.C."/>
            <person name="Stephenson M.J."/>
            <person name="Martin A.C."/>
            <person name="Owen C."/>
            <person name="Harkess A."/>
            <person name="Leebens-Mack J."/>
            <person name="Jimenez L.E."/>
            <person name="Osbourn A."/>
            <person name="Sattely E.S."/>
        </authorList>
    </citation>
    <scope>NUCLEOTIDE SEQUENCE [LARGE SCALE GENOMIC DNA]</scope>
    <source>
        <strain evidence="2">cv. JPN11</strain>
        <tissue evidence="1">Leaf</tissue>
    </source>
</reference>
<evidence type="ECO:0000313" key="1">
    <source>
        <dbReference type="EMBL" id="KAJ4715628.1"/>
    </source>
</evidence>
<gene>
    <name evidence="1" type="ORF">OWV82_013961</name>
</gene>
<comment type="caution">
    <text evidence="1">The sequence shown here is derived from an EMBL/GenBank/DDBJ whole genome shotgun (WGS) entry which is preliminary data.</text>
</comment>
<protein>
    <submittedName>
        <fullName evidence="1">B3 domain-containing protein</fullName>
    </submittedName>
</protein>